<name>A0A193FU71_9BORD</name>
<dbReference type="RefSeq" id="WP_066668226.1">
    <property type="nucleotide sequence ID" value="NZ_CP016171.1"/>
</dbReference>
<keyword evidence="5" id="KW-0227">DNA damage</keyword>
<feature type="compositionally biased region" description="Basic and acidic residues" evidence="10">
    <location>
        <begin position="74"/>
        <end position="92"/>
    </location>
</feature>
<evidence type="ECO:0000259" key="11">
    <source>
        <dbReference type="SMART" id="SM00986"/>
    </source>
</evidence>
<keyword evidence="9" id="KW-0234">DNA repair</keyword>
<reference evidence="12 13" key="1">
    <citation type="submission" date="2016-06" db="EMBL/GenBank/DDBJ databases">
        <title>Complete genome sequences of Bordetella bronchialis and Bordetella flabilis.</title>
        <authorList>
            <person name="LiPuma J.J."/>
            <person name="Spilker T."/>
        </authorList>
    </citation>
    <scope>NUCLEOTIDE SEQUENCE [LARGE SCALE GENOMIC DNA]</scope>
    <source>
        <strain evidence="12 13">AU17976</strain>
    </source>
</reference>
<dbReference type="GO" id="GO:0046872">
    <property type="term" value="F:metal ion binding"/>
    <property type="evidence" value="ECO:0007669"/>
    <property type="project" value="UniProtKB-KW"/>
</dbReference>
<gene>
    <name evidence="12" type="ORF">BAU08_03940</name>
</gene>
<evidence type="ECO:0000313" key="13">
    <source>
        <dbReference type="Proteomes" id="UP000092213"/>
    </source>
</evidence>
<sequence length="520" mass="56651">MNGTDHPTLVVSKGYDGWREQALRALAAGWPPETLTWAEHATAQDATAEQMALDYMPSSAPGGGPAATKLAEPGPDKSRPGADDPVRPRADASGDASVRISRTLAALLQDAALYRSPQRWAFLYRVLWRWRQGDRSVESAADEDGARLHAMVKAVRRAKHDMIAYVRFHRRPADAVPEYMAWYEPEHDVLAYAADHFAARMGASSWLIGTPRGAALWDGRTLRLSDAPADAASIRAAAAGDQAEPLWLAYYKSIFNPARLNENALQRQMPVRFWKGLPEGPLIPGMIAAARNGARRVAQADEVGAMDGRRIAVDARQAQPRRTAPSSLDACRRCELWRHATQAVPGQGPATARVMLVGEQPGDQEDLAGRVFVGPAGQVLDEALVRAGVPRDAVFLTNAVKHFKWLPRGKRRLHKTPAQQEVEACAHWLDEELARVRPAVIVTLGATALGAILRHKASMKDYLDTPVRLGDAWLVATWHPSYALRVNDAAARGKIVEGIAAAIERGWQLAAATPGQPPSH</sequence>
<evidence type="ECO:0000256" key="6">
    <source>
        <dbReference type="ARBA" id="ARBA00022801"/>
    </source>
</evidence>
<evidence type="ECO:0000256" key="4">
    <source>
        <dbReference type="ARBA" id="ARBA00022723"/>
    </source>
</evidence>
<dbReference type="GO" id="GO:0051539">
    <property type="term" value="F:4 iron, 4 sulfur cluster binding"/>
    <property type="evidence" value="ECO:0007669"/>
    <property type="project" value="UniProtKB-KW"/>
</dbReference>
<comment type="similarity">
    <text evidence="1">Belongs to the uracil-DNA glycosylase (UDG) superfamily. Type 4 (UDGa) family.</text>
</comment>
<keyword evidence="6" id="KW-0378">Hydrolase</keyword>
<dbReference type="InterPro" id="IPR036895">
    <property type="entry name" value="Uracil-DNA_glycosylase-like_sf"/>
</dbReference>
<dbReference type="PANTHER" id="PTHR33693">
    <property type="entry name" value="TYPE-5 URACIL-DNA GLYCOSYLASE"/>
    <property type="match status" value="1"/>
</dbReference>
<dbReference type="Pfam" id="PF13566">
    <property type="entry name" value="DUF4130"/>
    <property type="match status" value="1"/>
</dbReference>
<keyword evidence="4" id="KW-0479">Metal-binding</keyword>
<dbReference type="Gene3D" id="3.40.470.10">
    <property type="entry name" value="Uracil-DNA glycosylase-like domain"/>
    <property type="match status" value="1"/>
</dbReference>
<dbReference type="SMART" id="SM00987">
    <property type="entry name" value="UreE_C"/>
    <property type="match status" value="1"/>
</dbReference>
<dbReference type="InterPro" id="IPR025404">
    <property type="entry name" value="DUF4130"/>
</dbReference>
<evidence type="ECO:0000256" key="1">
    <source>
        <dbReference type="ARBA" id="ARBA00006521"/>
    </source>
</evidence>
<dbReference type="EMBL" id="CP016171">
    <property type="protein sequence ID" value="ANN70594.1"/>
    <property type="molecule type" value="Genomic_DNA"/>
</dbReference>
<dbReference type="Proteomes" id="UP000092213">
    <property type="component" value="Chromosome"/>
</dbReference>
<dbReference type="GO" id="GO:0097506">
    <property type="term" value="F:deaminated base DNA N-glycosylase activity"/>
    <property type="evidence" value="ECO:0007669"/>
    <property type="project" value="UniProtKB-ARBA"/>
</dbReference>
<dbReference type="NCBIfam" id="TIGR03915">
    <property type="entry name" value="SAM_7_link_chp"/>
    <property type="match status" value="1"/>
</dbReference>
<feature type="domain" description="Uracil-DNA glycosylase-like" evidence="11">
    <location>
        <begin position="345"/>
        <end position="504"/>
    </location>
</feature>
<proteinExistence type="inferred from homology"/>
<dbReference type="PANTHER" id="PTHR33693:SF9">
    <property type="entry name" value="TYPE-4 URACIL-DNA GLYCOSYLASE"/>
    <property type="match status" value="1"/>
</dbReference>
<evidence type="ECO:0000256" key="10">
    <source>
        <dbReference type="SAM" id="MobiDB-lite"/>
    </source>
</evidence>
<evidence type="ECO:0000256" key="9">
    <source>
        <dbReference type="ARBA" id="ARBA00023204"/>
    </source>
</evidence>
<keyword evidence="7" id="KW-0408">Iron</keyword>
<dbReference type="AlphaFoldDB" id="A0A193FU71"/>
<evidence type="ECO:0000256" key="8">
    <source>
        <dbReference type="ARBA" id="ARBA00023014"/>
    </source>
</evidence>
<accession>A0A193FU71</accession>
<keyword evidence="8" id="KW-0411">Iron-sulfur</keyword>
<keyword evidence="3" id="KW-0004">4Fe-4S</keyword>
<evidence type="ECO:0000256" key="7">
    <source>
        <dbReference type="ARBA" id="ARBA00023004"/>
    </source>
</evidence>
<evidence type="ECO:0000256" key="3">
    <source>
        <dbReference type="ARBA" id="ARBA00022485"/>
    </source>
</evidence>
<dbReference type="InterPro" id="IPR005122">
    <property type="entry name" value="Uracil-DNA_glycosylase-like"/>
</dbReference>
<organism evidence="12 13">
    <name type="scientific">Bordetella bronchialis</name>
    <dbReference type="NCBI Taxonomy" id="463025"/>
    <lineage>
        <taxon>Bacteria</taxon>
        <taxon>Pseudomonadati</taxon>
        <taxon>Pseudomonadota</taxon>
        <taxon>Betaproteobacteria</taxon>
        <taxon>Burkholderiales</taxon>
        <taxon>Alcaligenaceae</taxon>
        <taxon>Bordetella</taxon>
    </lineage>
</organism>
<evidence type="ECO:0000256" key="5">
    <source>
        <dbReference type="ARBA" id="ARBA00022763"/>
    </source>
</evidence>
<dbReference type="GO" id="GO:0006281">
    <property type="term" value="P:DNA repair"/>
    <property type="evidence" value="ECO:0007669"/>
    <property type="project" value="UniProtKB-KW"/>
</dbReference>
<dbReference type="InterPro" id="IPR005273">
    <property type="entry name" value="Ura-DNA_glyco_family4"/>
</dbReference>
<dbReference type="InterPro" id="IPR051536">
    <property type="entry name" value="UDG_Type-4/5"/>
</dbReference>
<dbReference type="SMART" id="SM00986">
    <property type="entry name" value="UDG"/>
    <property type="match status" value="1"/>
</dbReference>
<feature type="region of interest" description="Disordered" evidence="10">
    <location>
        <begin position="55"/>
        <end position="95"/>
    </location>
</feature>
<evidence type="ECO:0000256" key="2">
    <source>
        <dbReference type="ARBA" id="ARBA00019403"/>
    </source>
</evidence>
<evidence type="ECO:0000313" key="12">
    <source>
        <dbReference type="EMBL" id="ANN70594.1"/>
    </source>
</evidence>
<dbReference type="STRING" id="463025.BAU08_03940"/>
<dbReference type="NCBIfam" id="TIGR03914">
    <property type="entry name" value="UDG_fam_dom"/>
    <property type="match status" value="1"/>
</dbReference>
<protein>
    <recommendedName>
        <fullName evidence="2">Type-4 uracil-DNA glycosylase</fullName>
    </recommendedName>
</protein>
<dbReference type="CDD" id="cd10030">
    <property type="entry name" value="UDG-F4_TTUDGA_SPO1dp_like"/>
    <property type="match status" value="1"/>
</dbReference>
<dbReference type="Pfam" id="PF03167">
    <property type="entry name" value="UDG"/>
    <property type="match status" value="1"/>
</dbReference>
<dbReference type="SUPFAM" id="SSF52141">
    <property type="entry name" value="Uracil-DNA glycosylase-like"/>
    <property type="match status" value="1"/>
</dbReference>
<dbReference type="InterPro" id="IPR023875">
    <property type="entry name" value="DNA_repair_put"/>
</dbReference>